<gene>
    <name evidence="1" type="ORF">FISHEDRAFT_33088</name>
</gene>
<sequence>AYFMVNSPARGTMWKNGEVAVFSWEKGIEDGVDAFDLELSRLSDTGLTYVALNVPSGKHAAKSLNIYLEDIPEADDYFLIALNSTHGGVYSTSQRFTILDASSSSSGNESVSVTASVATVTVSGSPNPTIGFATTFALSNGAVRLLGEHGLGVTWGLTTALVGCMAGAMLTLW</sequence>
<dbReference type="OrthoDB" id="2581067at2759"/>
<protein>
    <submittedName>
        <fullName evidence="1">Uncharacterized protein</fullName>
    </submittedName>
</protein>
<dbReference type="AlphaFoldDB" id="A0A0D7ARV8"/>
<accession>A0A0D7ARV8</accession>
<dbReference type="Proteomes" id="UP000054144">
    <property type="component" value="Unassembled WGS sequence"/>
</dbReference>
<evidence type="ECO:0000313" key="1">
    <source>
        <dbReference type="EMBL" id="KIY53553.1"/>
    </source>
</evidence>
<dbReference type="EMBL" id="KN881606">
    <property type="protein sequence ID" value="KIY53553.1"/>
    <property type="molecule type" value="Genomic_DNA"/>
</dbReference>
<reference evidence="1 2" key="1">
    <citation type="journal article" date="2015" name="Fungal Genet. Biol.">
        <title>Evolution of novel wood decay mechanisms in Agaricales revealed by the genome sequences of Fistulina hepatica and Cylindrobasidium torrendii.</title>
        <authorList>
            <person name="Floudas D."/>
            <person name="Held B.W."/>
            <person name="Riley R."/>
            <person name="Nagy L.G."/>
            <person name="Koehler G."/>
            <person name="Ransdell A.S."/>
            <person name="Younus H."/>
            <person name="Chow J."/>
            <person name="Chiniquy J."/>
            <person name="Lipzen A."/>
            <person name="Tritt A."/>
            <person name="Sun H."/>
            <person name="Haridas S."/>
            <person name="LaButti K."/>
            <person name="Ohm R.A."/>
            <person name="Kues U."/>
            <person name="Blanchette R.A."/>
            <person name="Grigoriev I.V."/>
            <person name="Minto R.E."/>
            <person name="Hibbett D.S."/>
        </authorList>
    </citation>
    <scope>NUCLEOTIDE SEQUENCE [LARGE SCALE GENOMIC DNA]</scope>
    <source>
        <strain evidence="1 2">ATCC 64428</strain>
    </source>
</reference>
<evidence type="ECO:0000313" key="2">
    <source>
        <dbReference type="Proteomes" id="UP000054144"/>
    </source>
</evidence>
<feature type="non-terminal residue" evidence="1">
    <location>
        <position position="1"/>
    </location>
</feature>
<name>A0A0D7ARV8_9AGAR</name>
<organism evidence="1 2">
    <name type="scientific">Fistulina hepatica ATCC 64428</name>
    <dbReference type="NCBI Taxonomy" id="1128425"/>
    <lineage>
        <taxon>Eukaryota</taxon>
        <taxon>Fungi</taxon>
        <taxon>Dikarya</taxon>
        <taxon>Basidiomycota</taxon>
        <taxon>Agaricomycotina</taxon>
        <taxon>Agaricomycetes</taxon>
        <taxon>Agaricomycetidae</taxon>
        <taxon>Agaricales</taxon>
        <taxon>Fistulinaceae</taxon>
        <taxon>Fistulina</taxon>
    </lineage>
</organism>
<proteinExistence type="predicted"/>
<keyword evidence="2" id="KW-1185">Reference proteome</keyword>